<sequence length="198" mass="21540">MQTNFLPITDFTQEQEGLYQCLRSDGGNWTGGAVGHGMLVGTMRGISAPTMVRWMGGNPAAVTCKVMQSIDVPTARAISRAFYWRPLNCDLLSAGIDAMTFDFGFNVGIRVAACQLQTVVGLKGEDVDGDIGPRTVSAVMDAIATSSISSLIERLTDMQTAFYQVRRLFAACGHDWIARTYDRRTLAFRLAQQSLATA</sequence>
<organism evidence="3 4">
    <name type="scientific">Komagataeibacter europaeus NBRC 3261</name>
    <dbReference type="NCBI Taxonomy" id="1234669"/>
    <lineage>
        <taxon>Bacteria</taxon>
        <taxon>Pseudomonadati</taxon>
        <taxon>Pseudomonadota</taxon>
        <taxon>Alphaproteobacteria</taxon>
        <taxon>Acetobacterales</taxon>
        <taxon>Acetobacteraceae</taxon>
        <taxon>Komagataeibacter</taxon>
    </lineage>
</organism>
<dbReference type="EMBL" id="BANI01000127">
    <property type="protein sequence ID" value="GAN97159.1"/>
    <property type="molecule type" value="Genomic_DNA"/>
</dbReference>
<dbReference type="AlphaFoldDB" id="A0A0D6Q144"/>
<dbReference type="Gene3D" id="1.20.141.10">
    <property type="entry name" value="Chitosanase, subunit A, domain 1"/>
    <property type="match status" value="1"/>
</dbReference>
<dbReference type="InterPro" id="IPR023346">
    <property type="entry name" value="Lysozyme-like_dom_sf"/>
</dbReference>
<feature type="domain" description="Peptidoglycan binding" evidence="2">
    <location>
        <begin position="116"/>
        <end position="163"/>
    </location>
</feature>
<dbReference type="Proteomes" id="UP000032675">
    <property type="component" value="Unassembled WGS sequence"/>
</dbReference>
<evidence type="ECO:0000313" key="4">
    <source>
        <dbReference type="Proteomes" id="UP000032675"/>
    </source>
</evidence>
<evidence type="ECO:0000259" key="2">
    <source>
        <dbReference type="Pfam" id="PF09374"/>
    </source>
</evidence>
<proteinExistence type="predicted"/>
<comment type="caution">
    <text evidence="3">The sequence shown here is derived from an EMBL/GenBank/DDBJ whole genome shotgun (WGS) entry which is preliminary data.</text>
</comment>
<dbReference type="InterPro" id="IPR018537">
    <property type="entry name" value="Peptidoglycan-bd_3"/>
</dbReference>
<accession>A0A0D6Q144</accession>
<evidence type="ECO:0000259" key="1">
    <source>
        <dbReference type="Pfam" id="PF05838"/>
    </source>
</evidence>
<dbReference type="SUPFAM" id="SSF53955">
    <property type="entry name" value="Lysozyme-like"/>
    <property type="match status" value="1"/>
</dbReference>
<feature type="domain" description="TtsA-like Glycoside hydrolase family 108" evidence="1">
    <location>
        <begin position="10"/>
        <end position="108"/>
    </location>
</feature>
<dbReference type="InterPro" id="IPR008565">
    <property type="entry name" value="TtsA-like_GH18_dom"/>
</dbReference>
<reference evidence="3 4" key="1">
    <citation type="submission" date="2012-11" db="EMBL/GenBank/DDBJ databases">
        <title>Whole genome sequence of Gluconacetobacter europaeus NBRC3261.</title>
        <authorList>
            <person name="Azuma Y."/>
            <person name="Higashiura N."/>
            <person name="Hirakawa H."/>
            <person name="Matsushita K."/>
        </authorList>
    </citation>
    <scope>NUCLEOTIDE SEQUENCE [LARGE SCALE GENOMIC DNA]</scope>
    <source>
        <strain evidence="3 4">NBRC 3261</strain>
    </source>
</reference>
<name>A0A0D6Q144_KOMEU</name>
<dbReference type="Pfam" id="PF09374">
    <property type="entry name" value="PG_binding_3"/>
    <property type="match status" value="1"/>
</dbReference>
<evidence type="ECO:0000313" key="3">
    <source>
        <dbReference type="EMBL" id="GAN97159.1"/>
    </source>
</evidence>
<protein>
    <submittedName>
        <fullName evidence="3">Uncharacterized protein</fullName>
    </submittedName>
</protein>
<dbReference type="Pfam" id="PF05838">
    <property type="entry name" value="Glyco_hydro_108"/>
    <property type="match status" value="1"/>
</dbReference>
<dbReference type="RefSeq" id="WP_048851727.1">
    <property type="nucleotide sequence ID" value="NZ_BANI01000127.1"/>
</dbReference>
<gene>
    <name evidence="3" type="ORF">Geu3261_0144_031</name>
</gene>